<evidence type="ECO:0000256" key="15">
    <source>
        <dbReference type="PIRSR" id="PIRSR604361-3"/>
    </source>
</evidence>
<keyword evidence="15" id="KW-0862">Zinc</keyword>
<evidence type="ECO:0000256" key="6">
    <source>
        <dbReference type="ARBA" id="ARBA00022723"/>
    </source>
</evidence>
<dbReference type="InterPro" id="IPR018146">
    <property type="entry name" value="Glyoxalase_1_CS"/>
</dbReference>
<dbReference type="EMBL" id="CP015878">
    <property type="protein sequence ID" value="ANI15038.1"/>
    <property type="molecule type" value="Genomic_DNA"/>
</dbReference>
<dbReference type="PANTHER" id="PTHR46036:SF5">
    <property type="entry name" value="LACTOYLGLUTATHIONE LYASE"/>
    <property type="match status" value="1"/>
</dbReference>
<dbReference type="GO" id="GO:0019243">
    <property type="term" value="P:methylglyoxal catabolic process to D-lactate via S-lactoyl-glutathione"/>
    <property type="evidence" value="ECO:0007669"/>
    <property type="project" value="TreeGrafter"/>
</dbReference>
<accession>A0A1A9KC19</accession>
<evidence type="ECO:0000256" key="12">
    <source>
        <dbReference type="ARBA" id="ARBA00033298"/>
    </source>
</evidence>
<gene>
    <name evidence="17" type="ORF">A9C11_14045</name>
</gene>
<comment type="catalytic activity">
    <reaction evidence="13">
        <text>(R)-S-lactoylglutathione = methylglyoxal + glutathione</text>
        <dbReference type="Rhea" id="RHEA:19069"/>
        <dbReference type="ChEBI" id="CHEBI:17158"/>
        <dbReference type="ChEBI" id="CHEBI:57474"/>
        <dbReference type="ChEBI" id="CHEBI:57925"/>
        <dbReference type="EC" id="4.4.1.5"/>
    </reaction>
</comment>
<dbReference type="PROSITE" id="PS51819">
    <property type="entry name" value="VOC"/>
    <property type="match status" value="1"/>
</dbReference>
<feature type="active site" description="Proton donor/acceptor" evidence="14">
    <location>
        <position position="125"/>
    </location>
</feature>
<keyword evidence="6 15" id="KW-0479">Metal-binding</keyword>
<dbReference type="Proteomes" id="UP000077748">
    <property type="component" value="Chromosome"/>
</dbReference>
<dbReference type="PANTHER" id="PTHR46036">
    <property type="entry name" value="LACTOYLGLUTATHIONE LYASE"/>
    <property type="match status" value="1"/>
</dbReference>
<dbReference type="UniPathway" id="UPA00619">
    <property type="reaction ID" value="UER00675"/>
</dbReference>
<comment type="pathway">
    <text evidence="2">Secondary metabolite metabolism; methylglyoxal degradation; (R)-lactate from methylglyoxal: step 1/2.</text>
</comment>
<feature type="binding site" evidence="15">
    <location>
        <position position="58"/>
    </location>
    <ligand>
        <name>Zn(2+)</name>
        <dbReference type="ChEBI" id="CHEBI:29105"/>
        <note>ligand shared between dimeric partners</note>
    </ligand>
</feature>
<dbReference type="EC" id="4.4.1.5" evidence="4"/>
<sequence>MQVRLMHTMLRVMDLQRSLDFYVGQLGMRLLRSTDYPDGRFTNTFIGFEEEACGTVLELTHNWDRTEPYEQGTAWGHLAFGVGSLRDFVERLRAAGVPVVREPGPMSGGTREIAFVLDPDGYRVELLQSVVEGV</sequence>
<dbReference type="NCBIfam" id="TIGR00068">
    <property type="entry name" value="glyox_I"/>
    <property type="match status" value="1"/>
</dbReference>
<dbReference type="Gene3D" id="3.10.180.10">
    <property type="entry name" value="2,3-Dihydroxybiphenyl 1,2-Dioxygenase, domain 1"/>
    <property type="match status" value="1"/>
</dbReference>
<evidence type="ECO:0000256" key="11">
    <source>
        <dbReference type="ARBA" id="ARBA00032460"/>
    </source>
</evidence>
<feature type="binding site" evidence="15">
    <location>
        <position position="125"/>
    </location>
    <ligand>
        <name>Zn(2+)</name>
        <dbReference type="ChEBI" id="CHEBI:29105"/>
        <note>ligand shared between dimeric partners</note>
    </ligand>
</feature>
<keyword evidence="7 17" id="KW-0456">Lyase</keyword>
<dbReference type="GO" id="GO:0005737">
    <property type="term" value="C:cytoplasm"/>
    <property type="evidence" value="ECO:0007669"/>
    <property type="project" value="TreeGrafter"/>
</dbReference>
<name>A0A1A9KC19_9PSED</name>
<evidence type="ECO:0000313" key="17">
    <source>
        <dbReference type="EMBL" id="ANI15038.1"/>
    </source>
</evidence>
<dbReference type="GO" id="GO:0004462">
    <property type="term" value="F:lactoylglutathione lyase activity"/>
    <property type="evidence" value="ECO:0007669"/>
    <property type="project" value="UniProtKB-EC"/>
</dbReference>
<evidence type="ECO:0000256" key="14">
    <source>
        <dbReference type="PIRSR" id="PIRSR604361-1"/>
    </source>
</evidence>
<comment type="cofactor">
    <cofactor evidence="1">
        <name>Ni(2+)</name>
        <dbReference type="ChEBI" id="CHEBI:49786"/>
    </cofactor>
</comment>
<dbReference type="PROSITE" id="PS00934">
    <property type="entry name" value="GLYOXALASE_I_1"/>
    <property type="match status" value="1"/>
</dbReference>
<proteinExistence type="inferred from homology"/>
<evidence type="ECO:0000256" key="9">
    <source>
        <dbReference type="ARBA" id="ARBA00030537"/>
    </source>
</evidence>
<evidence type="ECO:0000256" key="2">
    <source>
        <dbReference type="ARBA" id="ARBA00005008"/>
    </source>
</evidence>
<dbReference type="RefSeq" id="WP_009620073.1">
    <property type="nucleotide sequence ID" value="NZ_BDGS01000001.1"/>
</dbReference>
<evidence type="ECO:0000256" key="7">
    <source>
        <dbReference type="ARBA" id="ARBA00023239"/>
    </source>
</evidence>
<evidence type="ECO:0000256" key="3">
    <source>
        <dbReference type="ARBA" id="ARBA00010363"/>
    </source>
</evidence>
<evidence type="ECO:0000313" key="18">
    <source>
        <dbReference type="Proteomes" id="UP000077748"/>
    </source>
</evidence>
<dbReference type="InterPro" id="IPR029068">
    <property type="entry name" value="Glyas_Bleomycin-R_OHBP_Dase"/>
</dbReference>
<evidence type="ECO:0000256" key="8">
    <source>
        <dbReference type="ARBA" id="ARBA00030291"/>
    </source>
</evidence>
<dbReference type="SUPFAM" id="SSF54593">
    <property type="entry name" value="Glyoxalase/Bleomycin resistance protein/Dihydroxybiphenyl dioxygenase"/>
    <property type="match status" value="1"/>
</dbReference>
<dbReference type="InterPro" id="IPR004360">
    <property type="entry name" value="Glyas_Fos-R_dOase_dom"/>
</dbReference>
<comment type="similarity">
    <text evidence="3">Belongs to the glyoxalase I family.</text>
</comment>
<evidence type="ECO:0000256" key="4">
    <source>
        <dbReference type="ARBA" id="ARBA00012081"/>
    </source>
</evidence>
<dbReference type="InterPro" id="IPR004361">
    <property type="entry name" value="Glyoxalase_1"/>
</dbReference>
<organism evidence="17 18">
    <name type="scientific">Pseudomonas citronellolis</name>
    <dbReference type="NCBI Taxonomy" id="53408"/>
    <lineage>
        <taxon>Bacteria</taxon>
        <taxon>Pseudomonadati</taxon>
        <taxon>Pseudomonadota</taxon>
        <taxon>Gammaproteobacteria</taxon>
        <taxon>Pseudomonadales</taxon>
        <taxon>Pseudomonadaceae</taxon>
        <taxon>Pseudomonas</taxon>
    </lineage>
</organism>
<dbReference type="AlphaFoldDB" id="A0A1A9KC19"/>
<feature type="binding site" evidence="15">
    <location>
        <position position="77"/>
    </location>
    <ligand>
        <name>Zn(2+)</name>
        <dbReference type="ChEBI" id="CHEBI:29105"/>
        <note>ligand shared between dimeric partners</note>
    </ligand>
</feature>
<protein>
    <recommendedName>
        <fullName evidence="4">lactoylglutathione lyase</fullName>
        <ecNumber evidence="4">4.4.1.5</ecNumber>
    </recommendedName>
    <alternativeName>
        <fullName evidence="10">Aldoketomutase</fullName>
    </alternativeName>
    <alternativeName>
        <fullName evidence="9">Glyoxalase I</fullName>
    </alternativeName>
    <alternativeName>
        <fullName evidence="8">Ketone-aldehyde mutase</fullName>
    </alternativeName>
    <alternativeName>
        <fullName evidence="11">Methylglyoxalase</fullName>
    </alternativeName>
    <alternativeName>
        <fullName evidence="12">S-D-lactoylglutathione methylglyoxal lyase</fullName>
    </alternativeName>
</protein>
<evidence type="ECO:0000256" key="5">
    <source>
        <dbReference type="ARBA" id="ARBA00022596"/>
    </source>
</evidence>
<evidence type="ECO:0000256" key="1">
    <source>
        <dbReference type="ARBA" id="ARBA00001967"/>
    </source>
</evidence>
<dbReference type="InterPro" id="IPR037523">
    <property type="entry name" value="VOC_core"/>
</dbReference>
<evidence type="ECO:0000259" key="16">
    <source>
        <dbReference type="PROSITE" id="PS51819"/>
    </source>
</evidence>
<evidence type="ECO:0000256" key="13">
    <source>
        <dbReference type="ARBA" id="ARBA00048273"/>
    </source>
</evidence>
<reference evidence="17 18" key="1">
    <citation type="submission" date="2016-05" db="EMBL/GenBank/DDBJ databases">
        <title>Genome Sequence of Pseudomonas citronellolis Strain SJTE-3, an Estrogens and Persistent Organic Pollutants degradation strain.</title>
        <authorList>
            <person name="Liang R."/>
        </authorList>
    </citation>
    <scope>NUCLEOTIDE SEQUENCE [LARGE SCALE GENOMIC DNA]</scope>
    <source>
        <strain evidence="17 18">SJTE-3</strain>
    </source>
</reference>
<dbReference type="GO" id="GO:0046872">
    <property type="term" value="F:metal ion binding"/>
    <property type="evidence" value="ECO:0007669"/>
    <property type="project" value="UniProtKB-KW"/>
</dbReference>
<comment type="cofactor">
    <cofactor evidence="15">
        <name>Zn(2+)</name>
        <dbReference type="ChEBI" id="CHEBI:29105"/>
    </cofactor>
    <text evidence="15">Binds 1 zinc ion per subunit. In the homodimer, two zinc ions are bound between subunits.</text>
</comment>
<feature type="domain" description="VOC" evidence="16">
    <location>
        <begin position="4"/>
        <end position="129"/>
    </location>
</feature>
<dbReference type="Pfam" id="PF00903">
    <property type="entry name" value="Glyoxalase"/>
    <property type="match status" value="1"/>
</dbReference>
<keyword evidence="5" id="KW-0533">Nickel</keyword>
<evidence type="ECO:0000256" key="10">
    <source>
        <dbReference type="ARBA" id="ARBA00030892"/>
    </source>
</evidence>